<gene>
    <name evidence="28" type="primary">Atp2b4</name>
</gene>
<evidence type="ECO:0000256" key="20">
    <source>
        <dbReference type="ARBA" id="ARBA00048694"/>
    </source>
</evidence>
<dbReference type="GO" id="GO:0051480">
    <property type="term" value="P:regulation of cytosolic calcium ion concentration"/>
    <property type="evidence" value="ECO:0007669"/>
    <property type="project" value="TreeGrafter"/>
</dbReference>
<keyword evidence="5 24" id="KW-0109">Calcium transport</keyword>
<dbReference type="SFLD" id="SFLDS00003">
    <property type="entry name" value="Haloacid_Dehalogenase"/>
    <property type="match status" value="1"/>
</dbReference>
<dbReference type="RefSeq" id="XP_029333485.1">
    <property type="nucleotide sequence ID" value="XM_029477625.1"/>
</dbReference>
<keyword evidence="16 24" id="KW-0406">Ion transport</keyword>
<dbReference type="Pfam" id="PF00690">
    <property type="entry name" value="Cation_ATPase_N"/>
    <property type="match status" value="1"/>
</dbReference>
<keyword evidence="9 24" id="KW-0106">Calcium</keyword>
<dbReference type="InterPro" id="IPR006068">
    <property type="entry name" value="ATPase_P-typ_cation-transptr_C"/>
</dbReference>
<dbReference type="InterPro" id="IPR044492">
    <property type="entry name" value="P_typ_ATPase_HD_dom"/>
</dbReference>
<dbReference type="PROSITE" id="PS00154">
    <property type="entry name" value="ATPASE_E1_E2"/>
    <property type="match status" value="1"/>
</dbReference>
<keyword evidence="11" id="KW-0460">Magnesium</keyword>
<dbReference type="FunFam" id="3.40.1110.10:FF:000022">
    <property type="entry name" value="Calcium-transporting ATPase"/>
    <property type="match status" value="1"/>
</dbReference>
<keyword evidence="12" id="KW-0282">Flagellum</keyword>
<evidence type="ECO:0000256" key="12">
    <source>
        <dbReference type="ARBA" id="ARBA00022846"/>
    </source>
</evidence>
<accession>A0A6P7R977</accession>
<evidence type="ECO:0000256" key="1">
    <source>
        <dbReference type="ARBA" id="ARBA00006124"/>
    </source>
</evidence>
<evidence type="ECO:0000256" key="15">
    <source>
        <dbReference type="ARBA" id="ARBA00022989"/>
    </source>
</evidence>
<dbReference type="SFLD" id="SFLDF00027">
    <property type="entry name" value="p-type_atpase"/>
    <property type="match status" value="1"/>
</dbReference>
<feature type="transmembrane region" description="Helical" evidence="24">
    <location>
        <begin position="410"/>
        <end position="436"/>
    </location>
</feature>
<dbReference type="AlphaFoldDB" id="A0A6P7R977"/>
<dbReference type="InterPro" id="IPR023214">
    <property type="entry name" value="HAD_sf"/>
</dbReference>
<dbReference type="GO" id="GO:0036126">
    <property type="term" value="C:sperm flagellum"/>
    <property type="evidence" value="ECO:0007669"/>
    <property type="project" value="UniProtKB-ARBA"/>
</dbReference>
<evidence type="ECO:0000256" key="19">
    <source>
        <dbReference type="ARBA" id="ARBA00023273"/>
    </source>
</evidence>
<evidence type="ECO:0000256" key="23">
    <source>
        <dbReference type="ARBA" id="ARBA00062373"/>
    </source>
</evidence>
<dbReference type="SUPFAM" id="SSF81653">
    <property type="entry name" value="Calcium ATPase, transduction domain A"/>
    <property type="match status" value="1"/>
</dbReference>
<dbReference type="PRINTS" id="PR00119">
    <property type="entry name" value="CATATPASE"/>
</dbReference>
<dbReference type="FunFam" id="2.70.150.10:FF:000001">
    <property type="entry name" value="Calcium-transporting ATPase"/>
    <property type="match status" value="1"/>
</dbReference>
<evidence type="ECO:0000256" key="21">
    <source>
        <dbReference type="ARBA" id="ARBA00054883"/>
    </source>
</evidence>
<dbReference type="InterPro" id="IPR018303">
    <property type="entry name" value="ATPase_P-typ_P_site"/>
</dbReference>
<evidence type="ECO:0000256" key="24">
    <source>
        <dbReference type="RuleBase" id="RU361146"/>
    </source>
</evidence>
<feature type="transmembrane region" description="Helical" evidence="24">
    <location>
        <begin position="369"/>
        <end position="390"/>
    </location>
</feature>
<dbReference type="Gene3D" id="2.70.150.10">
    <property type="entry name" value="Calcium-transporting ATPase, cytoplasmic transduction domain A"/>
    <property type="match status" value="1"/>
</dbReference>
<comment type="subcellular location">
    <subcellularLocation>
        <location evidence="22">Cell projection</location>
        <location evidence="22">Cilium</location>
        <location evidence="22">Flagellum membrane</location>
        <topology evidence="22">Multi-pass membrane protein</topology>
    </subcellularLocation>
    <subcellularLocation>
        <location evidence="24">Membrane</location>
        <topology evidence="24">Multi-pass membrane protein</topology>
    </subcellularLocation>
</comment>
<dbReference type="Gene3D" id="3.40.50.1000">
    <property type="entry name" value="HAD superfamily/HAD-like"/>
    <property type="match status" value="1"/>
</dbReference>
<dbReference type="InterPro" id="IPR001757">
    <property type="entry name" value="P_typ_ATPase"/>
</dbReference>
<keyword evidence="6 24" id="KW-0812">Transmembrane</keyword>
<feature type="transmembrane region" description="Helical" evidence="24">
    <location>
        <begin position="996"/>
        <end position="1017"/>
    </location>
</feature>
<keyword evidence="27" id="KW-1185">Reference proteome</keyword>
<keyword evidence="7" id="KW-0479">Metal-binding</keyword>
<evidence type="ECO:0000256" key="9">
    <source>
        <dbReference type="ARBA" id="ARBA00022837"/>
    </source>
</evidence>
<keyword evidence="10 24" id="KW-0067">ATP-binding</keyword>
<name>A0A6P7R977_MUSCR</name>
<dbReference type="EC" id="7.2.2.10" evidence="24"/>
<dbReference type="InterPro" id="IPR006408">
    <property type="entry name" value="P-type_ATPase_IIB"/>
</dbReference>
<evidence type="ECO:0000256" key="14">
    <source>
        <dbReference type="ARBA" id="ARBA00022967"/>
    </source>
</evidence>
<dbReference type="Pfam" id="PF08282">
    <property type="entry name" value="Hydrolase_3"/>
    <property type="match status" value="1"/>
</dbReference>
<protein>
    <recommendedName>
        <fullName evidence="24">Calcium-transporting ATPase</fullName>
        <ecNumber evidence="24">7.2.2.10</ecNumber>
    </recommendedName>
</protein>
<evidence type="ECO:0000256" key="11">
    <source>
        <dbReference type="ARBA" id="ARBA00022842"/>
    </source>
</evidence>
<feature type="transmembrane region" description="Helical" evidence="24">
    <location>
        <begin position="844"/>
        <end position="865"/>
    </location>
</feature>
<dbReference type="InterPro" id="IPR023298">
    <property type="entry name" value="ATPase_P-typ_TM_dom_sf"/>
</dbReference>
<comment type="similarity">
    <text evidence="1 24">Belongs to the cation transport ATPase (P-type) (TC 3.A.3) family. Type IIB subfamily.</text>
</comment>
<comment type="caution">
    <text evidence="24">Lacks conserved residue(s) required for the propagation of feature annotation.</text>
</comment>
<feature type="transmembrane region" description="Helical" evidence="24">
    <location>
        <begin position="1029"/>
        <end position="1050"/>
    </location>
</feature>
<comment type="subunit">
    <text evidence="23">Interacts with PDZD11. Interacts with SLC35G1 and STIM1. Interacts with calmodulin.</text>
</comment>
<dbReference type="Pfam" id="PF00689">
    <property type="entry name" value="Cation_ATPase_C"/>
    <property type="match status" value="1"/>
</dbReference>
<dbReference type="GO" id="GO:0005524">
    <property type="term" value="F:ATP binding"/>
    <property type="evidence" value="ECO:0007669"/>
    <property type="project" value="UniProtKB-KW"/>
</dbReference>
<dbReference type="Pfam" id="PF13246">
    <property type="entry name" value="Cation_ATPase"/>
    <property type="match status" value="1"/>
</dbReference>
<dbReference type="InterPro" id="IPR036412">
    <property type="entry name" value="HAD-like_sf"/>
</dbReference>
<dbReference type="InterPro" id="IPR022141">
    <property type="entry name" value="ATP_Ca_trans_C"/>
</dbReference>
<keyword evidence="17" id="KW-0969">Cilium</keyword>
<dbReference type="CDD" id="cd02081">
    <property type="entry name" value="P-type_ATPase_Ca_PMCA-like"/>
    <property type="match status" value="1"/>
</dbReference>
<keyword evidence="18 24" id="KW-0472">Membrane</keyword>
<dbReference type="GO" id="GO:0016887">
    <property type="term" value="F:ATP hydrolysis activity"/>
    <property type="evidence" value="ECO:0007669"/>
    <property type="project" value="InterPro"/>
</dbReference>
<evidence type="ECO:0000256" key="25">
    <source>
        <dbReference type="SAM" id="MobiDB-lite"/>
    </source>
</evidence>
<evidence type="ECO:0000256" key="3">
    <source>
        <dbReference type="ARBA" id="ARBA00022475"/>
    </source>
</evidence>
<dbReference type="SUPFAM" id="SSF81665">
    <property type="entry name" value="Calcium ATPase, transmembrane domain M"/>
    <property type="match status" value="1"/>
</dbReference>
<dbReference type="SUPFAM" id="SSF81660">
    <property type="entry name" value="Metal cation-transporting ATPase, ATP-binding domain N"/>
    <property type="match status" value="1"/>
</dbReference>
<keyword evidence="8 24" id="KW-0547">Nucleotide-binding</keyword>
<keyword evidence="13" id="KW-0112">Calmodulin-binding</keyword>
<evidence type="ECO:0000256" key="17">
    <source>
        <dbReference type="ARBA" id="ARBA00023069"/>
    </source>
</evidence>
<dbReference type="Pfam" id="PF12424">
    <property type="entry name" value="ATP_Ca_trans_C"/>
    <property type="match status" value="1"/>
</dbReference>
<sequence>MTNPAGQSVSANAVAESHEGEFGCTLMDLRKLMELRGADAVAQISAHYGGVQEICTRLKTTPIEGLSGNPADLEKRRLVFGKNVIPPKRPKTFLELVWEALQDVTLIILEIAAIISLVLSFYRPPGGDNEICGHIASSPEEEEEGETGWIEGAAILASVIIVVLVTAFNDWSKEKQFRGLQSRIELEQKFSIIRNGQLIQLPVAEIVVGDIAQIKYGDLLPADGILIQGNDLKIDESSLTGESDHVKKTPDKDPMLLSGTHVMEGSGRMVVTAVGVNSQTGIIFTLLGASEEEEDDDKKKKGKKQGAPENRNKAKTQDGVALEIQPLNSQEGIDSEDKEKKITRIPKKEKSVLQGKLTRLAVQIGKAGLIMSVLTVVILILYFVVDNFVIQRRAWLPECTPVYIQYFVKFFIIGVTVLVVAVPEGLPLAVTISLAYSVKKMMKDNNLVRHLDACETMGNATAICSDKTGTLTMNRMTVVQAYIGGTHYRQVPQPDVLPPKVLELIVNGISINCAYTSKIQPPEKEGGLPRQVGNKTECGLLGFVIDLKQDYQAVRNEVPEEKLFKVYTFNSVRKSMSTVIRKPEGGFRMFSKGASEIMLRRCDRILNKEGEIKMFRSKDRDNMVRTVIEPMASEGLRTICLAYRDFDDTEPSWDIESEILTSLICIAVVGIEDPVRPEVPNAIAKCKQAGITVRMVTGDNVNTARAIATKCGILTPKDDFLCLEGKEFNRLIRNEKGEVEQEKLDKIWPRLRVLARSSPTDKHTLVKGIIDSTAGEQRQVVAVTGDGTNDGPALKKADVGFAMGIAGTDVAKEASDIILTDDNFTSIVKAVMWGRNVYDSISKFLQFQLTVNVVAVIVAFTGACITQDSPLKAVQMLWVNLIMDTFASLALATEPPTESLLRRRPYGRNKPLISRTMMKNILGHAVYQLLIVFLLVFAGDRLFDIDSGRKAPLNSPPSQHYTIVFNTFVLMQLFNEINARKIHGEKNVFAGIYRNIIFCSVVLGTFFCQIMIVELGGKPFSCTSLTMEQWMWCLFIGIGELLWGQVISAIPTKSLKFLKEAGHGSDKDDISRDTEGMEEIDLAEMELRRGQILWVRGLNRIQTQIDVINNFQTGAPLKRVRENMTQHLDVKLVPSSYSAAVASLRTCPSISSAISSAVTSPPVGSE</sequence>
<dbReference type="GO" id="GO:0005516">
    <property type="term" value="F:calmodulin binding"/>
    <property type="evidence" value="ECO:0007669"/>
    <property type="project" value="UniProtKB-KW"/>
</dbReference>
<dbReference type="CTD" id="493"/>
<evidence type="ECO:0000256" key="16">
    <source>
        <dbReference type="ARBA" id="ARBA00023065"/>
    </source>
</evidence>
<organism evidence="27 28">
    <name type="scientific">Mus caroli</name>
    <name type="common">Ryukyu mouse</name>
    <name type="synonym">Ricefield mouse</name>
    <dbReference type="NCBI Taxonomy" id="10089"/>
    <lineage>
        <taxon>Eukaryota</taxon>
        <taxon>Metazoa</taxon>
        <taxon>Chordata</taxon>
        <taxon>Craniata</taxon>
        <taxon>Vertebrata</taxon>
        <taxon>Euteleostomi</taxon>
        <taxon>Mammalia</taxon>
        <taxon>Eutheria</taxon>
        <taxon>Euarchontoglires</taxon>
        <taxon>Glires</taxon>
        <taxon>Rodentia</taxon>
        <taxon>Myomorpha</taxon>
        <taxon>Muroidea</taxon>
        <taxon>Muridae</taxon>
        <taxon>Murinae</taxon>
        <taxon>Mus</taxon>
        <taxon>Mus</taxon>
    </lineage>
</organism>
<evidence type="ECO:0000256" key="10">
    <source>
        <dbReference type="ARBA" id="ARBA00022840"/>
    </source>
</evidence>
<feature type="region of interest" description="Disordered" evidence="25">
    <location>
        <begin position="294"/>
        <end position="317"/>
    </location>
</feature>
<dbReference type="InterPro" id="IPR004014">
    <property type="entry name" value="ATPase_P-typ_cation-transptr_N"/>
</dbReference>
<evidence type="ECO:0000259" key="26">
    <source>
        <dbReference type="SMART" id="SM00831"/>
    </source>
</evidence>
<dbReference type="FunFam" id="1.20.1110.10:FF:000002">
    <property type="entry name" value="Calcium-transporting ATPase"/>
    <property type="match status" value="1"/>
</dbReference>
<dbReference type="GO" id="GO:0030165">
    <property type="term" value="F:PDZ domain binding"/>
    <property type="evidence" value="ECO:0007669"/>
    <property type="project" value="TreeGrafter"/>
</dbReference>
<feature type="transmembrane region" description="Helical" evidence="24">
    <location>
        <begin position="958"/>
        <end position="975"/>
    </location>
</feature>
<keyword evidence="3" id="KW-1003">Cell membrane</keyword>
<evidence type="ECO:0000256" key="4">
    <source>
        <dbReference type="ARBA" id="ARBA00022553"/>
    </source>
</evidence>
<reference evidence="28" key="1">
    <citation type="submission" date="2025-08" db="UniProtKB">
        <authorList>
            <consortium name="RefSeq"/>
        </authorList>
    </citation>
    <scope>IDENTIFICATION</scope>
</reference>
<evidence type="ECO:0000256" key="5">
    <source>
        <dbReference type="ARBA" id="ARBA00022568"/>
    </source>
</evidence>
<keyword evidence="4" id="KW-0597">Phosphoprotein</keyword>
<keyword evidence="2 24" id="KW-0813">Transport</keyword>
<evidence type="ECO:0000256" key="8">
    <source>
        <dbReference type="ARBA" id="ARBA00022741"/>
    </source>
</evidence>
<dbReference type="InterPro" id="IPR059000">
    <property type="entry name" value="ATPase_P-type_domA"/>
</dbReference>
<dbReference type="GeneID" id="110299202"/>
<dbReference type="SFLD" id="SFLDG00002">
    <property type="entry name" value="C1.7:_P-type_atpase_like"/>
    <property type="match status" value="1"/>
</dbReference>
<dbReference type="FunFam" id="3.40.50.1000:FF:000007">
    <property type="entry name" value="Calcium-transporting ATPase"/>
    <property type="match status" value="1"/>
</dbReference>
<proteinExistence type="inferred from homology"/>
<feature type="transmembrane region" description="Helical" evidence="24">
    <location>
        <begin position="917"/>
        <end position="938"/>
    </location>
</feature>
<dbReference type="Pfam" id="PF00122">
    <property type="entry name" value="E1-E2_ATPase"/>
    <property type="match status" value="1"/>
</dbReference>
<dbReference type="GO" id="GO:0046872">
    <property type="term" value="F:metal ion binding"/>
    <property type="evidence" value="ECO:0007669"/>
    <property type="project" value="UniProtKB-KW"/>
</dbReference>
<evidence type="ECO:0000256" key="2">
    <source>
        <dbReference type="ARBA" id="ARBA00022448"/>
    </source>
</evidence>
<dbReference type="PANTHER" id="PTHR24093">
    <property type="entry name" value="CATION TRANSPORTING ATPASE"/>
    <property type="match status" value="1"/>
</dbReference>
<evidence type="ECO:0000256" key="13">
    <source>
        <dbReference type="ARBA" id="ARBA00022860"/>
    </source>
</evidence>
<dbReference type="PANTHER" id="PTHR24093:SF435">
    <property type="entry name" value="PLASMA MEMBRANE CALCIUM-TRANSPORTING ATPASE 4"/>
    <property type="match status" value="1"/>
</dbReference>
<keyword evidence="19" id="KW-0966">Cell projection</keyword>
<comment type="function">
    <text evidence="24">Catalyzes the hydrolysis of ATP coupled with the transport of calcium.</text>
</comment>
<evidence type="ECO:0000256" key="7">
    <source>
        <dbReference type="ARBA" id="ARBA00022723"/>
    </source>
</evidence>
<evidence type="ECO:0000256" key="18">
    <source>
        <dbReference type="ARBA" id="ARBA00023136"/>
    </source>
</evidence>
<dbReference type="FunFam" id="1.20.1110.10:FF:000008">
    <property type="entry name" value="Calcium-transporting ATPase"/>
    <property type="match status" value="1"/>
</dbReference>
<dbReference type="InterPro" id="IPR008250">
    <property type="entry name" value="ATPase_P-typ_transduc_dom_A_sf"/>
</dbReference>
<dbReference type="Gene3D" id="3.40.1110.10">
    <property type="entry name" value="Calcium-transporting ATPase, cytoplasmic domain N"/>
    <property type="match status" value="1"/>
</dbReference>
<dbReference type="NCBIfam" id="TIGR01494">
    <property type="entry name" value="ATPase_P-type"/>
    <property type="match status" value="3"/>
</dbReference>
<feature type="domain" description="Cation-transporting P-type ATPase N-terminal" evidence="26">
    <location>
        <begin position="45"/>
        <end position="121"/>
    </location>
</feature>
<keyword evidence="15 24" id="KW-1133">Transmembrane helix</keyword>
<dbReference type="PRINTS" id="PR00121">
    <property type="entry name" value="NAKATPASE"/>
</dbReference>
<dbReference type="SMART" id="SM00831">
    <property type="entry name" value="Cation_ATPase_N"/>
    <property type="match status" value="1"/>
</dbReference>
<dbReference type="FunFam" id="1.20.1110.10:FF:000001">
    <property type="entry name" value="Calcium-transporting ATPase"/>
    <property type="match status" value="1"/>
</dbReference>
<comment type="catalytic activity">
    <reaction evidence="20 24">
        <text>Ca(2+)(in) + ATP + H2O = Ca(2+)(out) + ADP + phosphate + H(+)</text>
        <dbReference type="Rhea" id="RHEA:18105"/>
        <dbReference type="ChEBI" id="CHEBI:15377"/>
        <dbReference type="ChEBI" id="CHEBI:15378"/>
        <dbReference type="ChEBI" id="CHEBI:29108"/>
        <dbReference type="ChEBI" id="CHEBI:30616"/>
        <dbReference type="ChEBI" id="CHEBI:43474"/>
        <dbReference type="ChEBI" id="CHEBI:456216"/>
        <dbReference type="EC" id="7.2.2.10"/>
    </reaction>
</comment>
<evidence type="ECO:0000313" key="27">
    <source>
        <dbReference type="Proteomes" id="UP000515126"/>
    </source>
</evidence>
<dbReference type="InterPro" id="IPR023299">
    <property type="entry name" value="ATPase_P-typ_cyto_dom_N"/>
</dbReference>
<dbReference type="SUPFAM" id="SSF56784">
    <property type="entry name" value="HAD-like"/>
    <property type="match status" value="1"/>
</dbReference>
<dbReference type="NCBIfam" id="TIGR01517">
    <property type="entry name" value="ATPase-IIB_Ca"/>
    <property type="match status" value="1"/>
</dbReference>
<evidence type="ECO:0000313" key="28">
    <source>
        <dbReference type="RefSeq" id="XP_029333485.1"/>
    </source>
</evidence>
<keyword evidence="14" id="KW-1278">Translocase</keyword>
<dbReference type="GO" id="GO:0070885">
    <property type="term" value="P:negative regulation of calcineurin-NFAT signaling cascade"/>
    <property type="evidence" value="ECO:0007669"/>
    <property type="project" value="UniProtKB-ARBA"/>
</dbReference>
<dbReference type="Proteomes" id="UP000515126">
    <property type="component" value="Chromosome 1"/>
</dbReference>
<dbReference type="GO" id="GO:0005886">
    <property type="term" value="C:plasma membrane"/>
    <property type="evidence" value="ECO:0007669"/>
    <property type="project" value="TreeGrafter"/>
</dbReference>
<dbReference type="GO" id="GO:0005388">
    <property type="term" value="F:P-type calcium transporter activity"/>
    <property type="evidence" value="ECO:0007669"/>
    <property type="project" value="UniProtKB-EC"/>
</dbReference>
<comment type="function">
    <text evidence="21">Calcium/calmodulin-regulated and magnesium-dependent enzyme that catalyzes the hydrolysis of ATP coupled with the transport of calcium out of the cell. By regulating sperm cell calcium homeostasis, may play a role in sperm motility.</text>
</comment>
<dbReference type="Gene3D" id="1.20.1110.10">
    <property type="entry name" value="Calcium-transporting ATPase, transmembrane domain"/>
    <property type="match status" value="3"/>
</dbReference>
<evidence type="ECO:0000256" key="22">
    <source>
        <dbReference type="ARBA" id="ARBA00060429"/>
    </source>
</evidence>
<evidence type="ECO:0000256" key="6">
    <source>
        <dbReference type="ARBA" id="ARBA00022692"/>
    </source>
</evidence>